<keyword evidence="1" id="KW-0472">Membrane</keyword>
<keyword evidence="1" id="KW-1133">Transmembrane helix</keyword>
<feature type="transmembrane region" description="Helical" evidence="1">
    <location>
        <begin position="130"/>
        <end position="147"/>
    </location>
</feature>
<evidence type="ECO:0000313" key="2">
    <source>
        <dbReference type="EMBL" id="CAH0373484.1"/>
    </source>
</evidence>
<dbReference type="AlphaFoldDB" id="A0A8J2SUQ5"/>
<name>A0A8J2SUQ5_9STRA</name>
<dbReference type="Proteomes" id="UP000789595">
    <property type="component" value="Unassembled WGS sequence"/>
</dbReference>
<evidence type="ECO:0000313" key="3">
    <source>
        <dbReference type="Proteomes" id="UP000789595"/>
    </source>
</evidence>
<evidence type="ECO:0000256" key="1">
    <source>
        <dbReference type="SAM" id="Phobius"/>
    </source>
</evidence>
<gene>
    <name evidence="2" type="ORF">PECAL_4P06880</name>
</gene>
<keyword evidence="1" id="KW-0812">Transmembrane</keyword>
<keyword evidence="3" id="KW-1185">Reference proteome</keyword>
<accession>A0A8J2SUQ5</accession>
<feature type="non-terminal residue" evidence="2">
    <location>
        <position position="206"/>
    </location>
</feature>
<comment type="caution">
    <text evidence="2">The sequence shown here is derived from an EMBL/GenBank/DDBJ whole genome shotgun (WGS) entry which is preliminary data.</text>
</comment>
<dbReference type="EMBL" id="CAKKNE010000004">
    <property type="protein sequence ID" value="CAH0373484.1"/>
    <property type="molecule type" value="Genomic_DNA"/>
</dbReference>
<proteinExistence type="predicted"/>
<reference evidence="2" key="1">
    <citation type="submission" date="2021-11" db="EMBL/GenBank/DDBJ databases">
        <authorList>
            <consortium name="Genoscope - CEA"/>
            <person name="William W."/>
        </authorList>
    </citation>
    <scope>NUCLEOTIDE SEQUENCE</scope>
</reference>
<protein>
    <submittedName>
        <fullName evidence="2">Uncharacterized protein</fullName>
    </submittedName>
</protein>
<sequence>MAYWARASRVAPNDRAGLRSGDDGPPIKSEDVCELRPNWRLPVDAGACAPPPVKKLARLSLSPALRDAFALARSRGVGGASGATGAATGCLLAGASLSPRAQGAFISGARFSAPSSALRASALARRSSSLRVWALILLACAVIYSYAAGARDSAGLSVVLGAAGFWVAPRRGGFRGGGAATVDADLRAFAWLRVPRDWHGAYIGSG</sequence>
<organism evidence="2 3">
    <name type="scientific">Pelagomonas calceolata</name>
    <dbReference type="NCBI Taxonomy" id="35677"/>
    <lineage>
        <taxon>Eukaryota</taxon>
        <taxon>Sar</taxon>
        <taxon>Stramenopiles</taxon>
        <taxon>Ochrophyta</taxon>
        <taxon>Pelagophyceae</taxon>
        <taxon>Pelagomonadales</taxon>
        <taxon>Pelagomonadaceae</taxon>
        <taxon>Pelagomonas</taxon>
    </lineage>
</organism>